<dbReference type="InterPro" id="IPR036682">
    <property type="entry name" value="OS_D_A10/PebIII_sf"/>
</dbReference>
<dbReference type="Gene3D" id="1.10.2080.10">
    <property type="entry name" value="Insect odorant-binding protein A10/Ejaculatory bulb-specific protein 3"/>
    <property type="match status" value="1"/>
</dbReference>
<feature type="signal peptide" evidence="1">
    <location>
        <begin position="1"/>
        <end position="16"/>
    </location>
</feature>
<dbReference type="PANTHER" id="PTHR11257">
    <property type="entry name" value="CHEMOSENSORY PROTEIN-RELATED"/>
    <property type="match status" value="1"/>
</dbReference>
<dbReference type="SUPFAM" id="SSF100910">
    <property type="entry name" value="Chemosensory protein Csp2"/>
    <property type="match status" value="1"/>
</dbReference>
<protein>
    <recommendedName>
        <fullName evidence="3">Ejaculatory bulb-specific protein 3</fullName>
    </recommendedName>
</protein>
<dbReference type="Pfam" id="PF03392">
    <property type="entry name" value="OS-D"/>
    <property type="match status" value="1"/>
</dbReference>
<evidence type="ECO:0000313" key="2">
    <source>
        <dbReference type="EMBL" id="JAG62338.1"/>
    </source>
</evidence>
<name>A0A0K8T9W2_LYGHE</name>
<dbReference type="AlphaFoldDB" id="A0A0K8T9W2"/>
<organism evidence="2">
    <name type="scientific">Lygus hesperus</name>
    <name type="common">Western plant bug</name>
    <dbReference type="NCBI Taxonomy" id="30085"/>
    <lineage>
        <taxon>Eukaryota</taxon>
        <taxon>Metazoa</taxon>
        <taxon>Ecdysozoa</taxon>
        <taxon>Arthropoda</taxon>
        <taxon>Hexapoda</taxon>
        <taxon>Insecta</taxon>
        <taxon>Pterygota</taxon>
        <taxon>Neoptera</taxon>
        <taxon>Paraneoptera</taxon>
        <taxon>Hemiptera</taxon>
        <taxon>Heteroptera</taxon>
        <taxon>Panheteroptera</taxon>
        <taxon>Cimicomorpha</taxon>
        <taxon>Miridae</taxon>
        <taxon>Mirini</taxon>
        <taxon>Lygus</taxon>
    </lineage>
</organism>
<dbReference type="PANTHER" id="PTHR11257:SF12">
    <property type="entry name" value="EJACULATORY BULB-SPECIFIC PROTEIN 3-RELATED"/>
    <property type="match status" value="1"/>
</dbReference>
<feature type="chain" id="PRO_5005519881" description="Ejaculatory bulb-specific protein 3" evidence="1">
    <location>
        <begin position="17"/>
        <end position="129"/>
    </location>
</feature>
<accession>A0A0K8T9W2</accession>
<dbReference type="EMBL" id="GBRD01003483">
    <property type="protein sequence ID" value="JAG62338.1"/>
    <property type="molecule type" value="Transcribed_RNA"/>
</dbReference>
<reference evidence="2" key="1">
    <citation type="submission" date="2014-09" db="EMBL/GenBank/DDBJ databases">
        <authorList>
            <person name="Magalhaes I.L.F."/>
            <person name="Oliveira U."/>
            <person name="Santos F.R."/>
            <person name="Vidigal T.H.D.A."/>
            <person name="Brescovit A.D."/>
            <person name="Santos A.J."/>
        </authorList>
    </citation>
    <scope>NUCLEOTIDE SEQUENCE</scope>
</reference>
<evidence type="ECO:0000256" key="1">
    <source>
        <dbReference type="SAM" id="SignalP"/>
    </source>
</evidence>
<sequence>MVPFFVVSLTIVLVVCQETNTTRDNYTSKYDNINVAEALKNDRLYKGYFNCLADRGPCTREGSILKEALPDGLQNNCSKCTEHQRRGTHQVLRFLYKHRPEDMELLESIYDPEGIYRTKYAEERKKLME</sequence>
<keyword evidence="1" id="KW-0732">Signal</keyword>
<dbReference type="InterPro" id="IPR005055">
    <property type="entry name" value="A10/PebIII"/>
</dbReference>
<evidence type="ECO:0008006" key="3">
    <source>
        <dbReference type="Google" id="ProtNLM"/>
    </source>
</evidence>
<proteinExistence type="predicted"/>